<dbReference type="GO" id="GO:0006355">
    <property type="term" value="P:regulation of DNA-templated transcription"/>
    <property type="evidence" value="ECO:0007669"/>
    <property type="project" value="InterPro"/>
</dbReference>
<dbReference type="OMA" id="EPRSCKE"/>
<evidence type="ECO:0000256" key="2">
    <source>
        <dbReference type="ARBA" id="ARBA00023163"/>
    </source>
</evidence>
<feature type="compositionally biased region" description="Polar residues" evidence="3">
    <location>
        <begin position="1"/>
        <end position="12"/>
    </location>
</feature>
<keyword evidence="5" id="KW-1185">Reference proteome</keyword>
<evidence type="ECO:0000313" key="5">
    <source>
        <dbReference type="Proteomes" id="UP000238479"/>
    </source>
</evidence>
<dbReference type="Gramene" id="PRQ41189">
    <property type="protein sequence ID" value="PRQ41189"/>
    <property type="gene ID" value="RchiOBHm_Chr4g0444191"/>
</dbReference>
<sequence>MMSSLDSGCSNMRSRRRRPSAVGGRRRRVGGGGRKSRTVRVKVKKLQMLVPGGRGLEAERLFHHTADYIMYLRLQVDVLQELSKIYKL</sequence>
<keyword evidence="1" id="KW-0805">Transcription regulation</keyword>
<evidence type="ECO:0000256" key="3">
    <source>
        <dbReference type="SAM" id="MobiDB-lite"/>
    </source>
</evidence>
<gene>
    <name evidence="4" type="ORF">RchiOBHm_Chr4g0444191</name>
</gene>
<dbReference type="Proteomes" id="UP000238479">
    <property type="component" value="Chromosome 4"/>
</dbReference>
<feature type="compositionally biased region" description="Basic residues" evidence="3">
    <location>
        <begin position="13"/>
        <end position="37"/>
    </location>
</feature>
<keyword evidence="2" id="KW-0804">Transcription</keyword>
<dbReference type="PANTHER" id="PTHR33124:SF9">
    <property type="entry name" value="TRANSCRIPTION FACTOR"/>
    <property type="match status" value="1"/>
</dbReference>
<dbReference type="PANTHER" id="PTHR33124">
    <property type="entry name" value="TRANSCRIPTION FACTOR IBH1-LIKE 1"/>
    <property type="match status" value="1"/>
</dbReference>
<proteinExistence type="predicted"/>
<name>A0A2P6R4A9_ROSCH</name>
<dbReference type="EMBL" id="PDCK01000042">
    <property type="protein sequence ID" value="PRQ41189.1"/>
    <property type="molecule type" value="Genomic_DNA"/>
</dbReference>
<feature type="region of interest" description="Disordered" evidence="3">
    <location>
        <begin position="1"/>
        <end position="37"/>
    </location>
</feature>
<organism evidence="4 5">
    <name type="scientific">Rosa chinensis</name>
    <name type="common">China rose</name>
    <dbReference type="NCBI Taxonomy" id="74649"/>
    <lineage>
        <taxon>Eukaryota</taxon>
        <taxon>Viridiplantae</taxon>
        <taxon>Streptophyta</taxon>
        <taxon>Embryophyta</taxon>
        <taxon>Tracheophyta</taxon>
        <taxon>Spermatophyta</taxon>
        <taxon>Magnoliopsida</taxon>
        <taxon>eudicotyledons</taxon>
        <taxon>Gunneridae</taxon>
        <taxon>Pentapetalae</taxon>
        <taxon>rosids</taxon>
        <taxon>fabids</taxon>
        <taxon>Rosales</taxon>
        <taxon>Rosaceae</taxon>
        <taxon>Rosoideae</taxon>
        <taxon>Rosoideae incertae sedis</taxon>
        <taxon>Rosa</taxon>
    </lineage>
</organism>
<evidence type="ECO:0000256" key="1">
    <source>
        <dbReference type="ARBA" id="ARBA00023015"/>
    </source>
</evidence>
<dbReference type="InterPro" id="IPR044660">
    <property type="entry name" value="IBH1-like"/>
</dbReference>
<evidence type="ECO:0000313" key="4">
    <source>
        <dbReference type="EMBL" id="PRQ41189.1"/>
    </source>
</evidence>
<evidence type="ECO:0008006" key="6">
    <source>
        <dbReference type="Google" id="ProtNLM"/>
    </source>
</evidence>
<dbReference type="AlphaFoldDB" id="A0A2P6R4A9"/>
<protein>
    <recommendedName>
        <fullName evidence="6">Transcription factor bHLH family</fullName>
    </recommendedName>
</protein>
<accession>A0A2P6R4A9</accession>
<comment type="caution">
    <text evidence="4">The sequence shown here is derived from an EMBL/GenBank/DDBJ whole genome shotgun (WGS) entry which is preliminary data.</text>
</comment>
<dbReference type="OrthoDB" id="1901781at2759"/>
<reference evidence="4 5" key="1">
    <citation type="journal article" date="2018" name="Nat. Genet.">
        <title>The Rosa genome provides new insights in the design of modern roses.</title>
        <authorList>
            <person name="Bendahmane M."/>
        </authorList>
    </citation>
    <scope>NUCLEOTIDE SEQUENCE [LARGE SCALE GENOMIC DNA]</scope>
    <source>
        <strain evidence="5">cv. Old Blush</strain>
    </source>
</reference>